<keyword evidence="6" id="KW-0378">Hydrolase</keyword>
<evidence type="ECO:0000256" key="1">
    <source>
        <dbReference type="ARBA" id="ARBA00000493"/>
    </source>
</evidence>
<evidence type="ECO:0000256" key="11">
    <source>
        <dbReference type="PIRSR" id="PIRSR604808-3"/>
    </source>
</evidence>
<feature type="binding site" evidence="10">
    <location>
        <position position="246"/>
    </location>
    <ligand>
        <name>Mg(2+)</name>
        <dbReference type="ChEBI" id="CHEBI:18420"/>
        <label>1</label>
    </ligand>
</feature>
<feature type="active site" evidence="9">
    <location>
        <position position="123"/>
    </location>
</feature>
<evidence type="ECO:0000256" key="3">
    <source>
        <dbReference type="ARBA" id="ARBA00012115"/>
    </source>
</evidence>
<feature type="site" description="Important for catalytic activity" evidence="11">
    <location>
        <position position="221"/>
    </location>
</feature>
<name>A0A8B9LZW1_ASTMX</name>
<evidence type="ECO:0000256" key="8">
    <source>
        <dbReference type="ARBA" id="ARBA00023204"/>
    </source>
</evidence>
<evidence type="ECO:0000313" key="13">
    <source>
        <dbReference type="Ensembl" id="ENSAMXP00005057682.1"/>
    </source>
</evidence>
<evidence type="ECO:0000313" key="14">
    <source>
        <dbReference type="Proteomes" id="UP000694621"/>
    </source>
</evidence>
<dbReference type="AlphaFoldDB" id="A0A8B9LZW1"/>
<feature type="active site" description="Proton donor/acceptor" evidence="9">
    <location>
        <position position="159"/>
    </location>
</feature>
<dbReference type="Gene3D" id="3.60.10.10">
    <property type="entry name" value="Endonuclease/exonuclease/phosphatase"/>
    <property type="match status" value="1"/>
</dbReference>
<dbReference type="GO" id="GO:0046872">
    <property type="term" value="F:metal ion binding"/>
    <property type="evidence" value="ECO:0007669"/>
    <property type="project" value="UniProtKB-KW"/>
</dbReference>
<dbReference type="EC" id="3.1.11.2" evidence="3"/>
<dbReference type="OrthoDB" id="8961218at2759"/>
<feature type="domain" description="Endonuclease/exonuclease/phosphatase" evidence="12">
    <location>
        <begin position="12"/>
        <end position="227"/>
    </location>
</feature>
<protein>
    <recommendedName>
        <fullName evidence="3">exodeoxyribonuclease III</fullName>
        <ecNumber evidence="3">3.1.11.2</ecNumber>
    </recommendedName>
</protein>
<dbReference type="GO" id="GO:0008081">
    <property type="term" value="F:phosphoric diester hydrolase activity"/>
    <property type="evidence" value="ECO:0007669"/>
    <property type="project" value="TreeGrafter"/>
</dbReference>
<dbReference type="InterPro" id="IPR004808">
    <property type="entry name" value="AP_endonuc_1"/>
</dbReference>
<dbReference type="CDD" id="cd09076">
    <property type="entry name" value="L1-EN"/>
    <property type="match status" value="1"/>
</dbReference>
<dbReference type="SUPFAM" id="SSF56219">
    <property type="entry name" value="DNase I-like"/>
    <property type="match status" value="1"/>
</dbReference>
<accession>A0A8B9LZW1</accession>
<dbReference type="GO" id="GO:0006284">
    <property type="term" value="P:base-excision repair"/>
    <property type="evidence" value="ECO:0007669"/>
    <property type="project" value="TreeGrafter"/>
</dbReference>
<dbReference type="Pfam" id="PF03372">
    <property type="entry name" value="Exo_endo_phos"/>
    <property type="match status" value="1"/>
</dbReference>
<dbReference type="Ensembl" id="ENSAMXT00005062317.1">
    <property type="protein sequence ID" value="ENSAMXP00005057682.1"/>
    <property type="gene ID" value="ENSAMXG00005025449.1"/>
</dbReference>
<keyword evidence="5" id="KW-0227">DNA damage</keyword>
<comment type="cofactor">
    <cofactor evidence="10">
        <name>Mg(2+)</name>
        <dbReference type="ChEBI" id="CHEBI:18420"/>
    </cofactor>
    <cofactor evidence="10">
        <name>Mn(2+)</name>
        <dbReference type="ChEBI" id="CHEBI:29035"/>
    </cofactor>
    <text evidence="10">Probably binds two magnesium or manganese ions per subunit.</text>
</comment>
<dbReference type="GO" id="GO:0003906">
    <property type="term" value="F:DNA-(apurinic or apyrimidinic site) endonuclease activity"/>
    <property type="evidence" value="ECO:0007669"/>
    <property type="project" value="TreeGrafter"/>
</dbReference>
<keyword evidence="10" id="KW-0464">Manganese</keyword>
<dbReference type="GO" id="GO:0005634">
    <property type="term" value="C:nucleus"/>
    <property type="evidence" value="ECO:0007669"/>
    <property type="project" value="TreeGrafter"/>
</dbReference>
<keyword evidence="7 10" id="KW-0460">Magnesium</keyword>
<dbReference type="PANTHER" id="PTHR22748">
    <property type="entry name" value="AP ENDONUCLEASE"/>
    <property type="match status" value="1"/>
</dbReference>
<feature type="binding site" evidence="10">
    <location>
        <position position="159"/>
    </location>
    <ligand>
        <name>Mg(2+)</name>
        <dbReference type="ChEBI" id="CHEBI:18420"/>
        <label>1</label>
    </ligand>
</feature>
<dbReference type="InterPro" id="IPR005135">
    <property type="entry name" value="Endo/exonuclease/phosphatase"/>
</dbReference>
<evidence type="ECO:0000256" key="10">
    <source>
        <dbReference type="PIRSR" id="PIRSR604808-2"/>
    </source>
</evidence>
<evidence type="ECO:0000256" key="2">
    <source>
        <dbReference type="ARBA" id="ARBA00007092"/>
    </source>
</evidence>
<feature type="binding site" evidence="10">
    <location>
        <position position="51"/>
    </location>
    <ligand>
        <name>Mg(2+)</name>
        <dbReference type="ChEBI" id="CHEBI:18420"/>
        <label>1</label>
    </ligand>
</feature>
<dbReference type="Proteomes" id="UP000694621">
    <property type="component" value="Unplaced"/>
</dbReference>
<evidence type="ECO:0000256" key="6">
    <source>
        <dbReference type="ARBA" id="ARBA00022801"/>
    </source>
</evidence>
<sequence>MDASHVNKLCFLTWNVNGLDTALRPNRSQDPCRQKDLREEMNKADVVFFQETHIVKGQESVKKNFPGWYTHYTESEQAQKGVAIFIKKKAVTFEFKDVSMHPDLWIVLRCRLNGQLYTLACVYQPPGPIDRKKDQDYVLRGLSEYLQSNTIGLLVIGGDFNTVFSPFVDKKEPTVNQGHSDLLKELKLFMQSLQLVDVWRWKHNFKRFYTFYRNDCISRLDYFFVPGECLWRVEKCEIEDVPSNDHLPVSLHLNNTAVLPMYGPTPTNANIMTYFRYIQETQNFQESRNFKTEDITMAIKSLQVSETPRHDRISASVYKSDPTDPTKLQYLHVLYSRILDGSIDAAHYYFNVSIAWNGFHFFNVDYVILAALLAKYLDEVLESQSRSHQKPNQETHVSMIYFFHKVPESVERHVLEKALPNVDSWPGFPQALFRIIQMDGRSQTRLCQGCPLTPYLHTFLLKYAVQQHVDAHVNADPKALKSSDIRIHVYPYFVNVIVPKGSALAKPVWEIDGWDVRIYIATSLEHVF</sequence>
<dbReference type="InterPro" id="IPR036691">
    <property type="entry name" value="Endo/exonu/phosph_ase_sf"/>
</dbReference>
<evidence type="ECO:0000259" key="12">
    <source>
        <dbReference type="Pfam" id="PF03372"/>
    </source>
</evidence>
<evidence type="ECO:0000256" key="7">
    <source>
        <dbReference type="ARBA" id="ARBA00022842"/>
    </source>
</evidence>
<organism evidence="13 14">
    <name type="scientific">Astyanax mexicanus</name>
    <name type="common">Blind cave fish</name>
    <name type="synonym">Astyanax fasciatus mexicanus</name>
    <dbReference type="NCBI Taxonomy" id="7994"/>
    <lineage>
        <taxon>Eukaryota</taxon>
        <taxon>Metazoa</taxon>
        <taxon>Chordata</taxon>
        <taxon>Craniata</taxon>
        <taxon>Vertebrata</taxon>
        <taxon>Euteleostomi</taxon>
        <taxon>Actinopterygii</taxon>
        <taxon>Neopterygii</taxon>
        <taxon>Teleostei</taxon>
        <taxon>Ostariophysi</taxon>
        <taxon>Characiformes</taxon>
        <taxon>Characoidei</taxon>
        <taxon>Acestrorhamphidae</taxon>
        <taxon>Acestrorhamphinae</taxon>
        <taxon>Astyanax</taxon>
    </lineage>
</organism>
<feature type="site" description="Transition state stabilizer" evidence="11">
    <location>
        <position position="161"/>
    </location>
</feature>
<keyword evidence="4 10" id="KW-0479">Metal-binding</keyword>
<feature type="active site" description="Proton acceptor" evidence="9">
    <location>
        <position position="246"/>
    </location>
</feature>
<evidence type="ECO:0000256" key="4">
    <source>
        <dbReference type="ARBA" id="ARBA00022723"/>
    </source>
</evidence>
<comment type="similarity">
    <text evidence="2">Belongs to the DNA repair enzymes AP/ExoA family.</text>
</comment>
<feature type="binding site" evidence="10">
    <location>
        <position position="161"/>
    </location>
    <ligand>
        <name>Mg(2+)</name>
        <dbReference type="ChEBI" id="CHEBI:18420"/>
        <label>1</label>
    </ligand>
</feature>
<reference evidence="13" key="1">
    <citation type="submission" date="2025-08" db="UniProtKB">
        <authorList>
            <consortium name="Ensembl"/>
        </authorList>
    </citation>
    <scope>IDENTIFICATION</scope>
</reference>
<feature type="site" description="Interaction with DNA substrate" evidence="11">
    <location>
        <position position="246"/>
    </location>
</feature>
<evidence type="ECO:0000256" key="9">
    <source>
        <dbReference type="PIRSR" id="PIRSR604808-1"/>
    </source>
</evidence>
<comment type="catalytic activity">
    <reaction evidence="1">
        <text>Exonucleolytic cleavage in the 3'- to 5'-direction to yield nucleoside 5'-phosphates.</text>
        <dbReference type="EC" id="3.1.11.2"/>
    </reaction>
</comment>
<dbReference type="PANTHER" id="PTHR22748:SF26">
    <property type="entry name" value="ENDONUCLEASE_EXONUCLEASE_PHOSPHATASE DOMAIN-CONTAINING PROTEIN"/>
    <property type="match status" value="1"/>
</dbReference>
<keyword evidence="8" id="KW-0234">DNA repair</keyword>
<dbReference type="GO" id="GO:0008311">
    <property type="term" value="F:double-stranded DNA 3'-5' DNA exonuclease activity"/>
    <property type="evidence" value="ECO:0007669"/>
    <property type="project" value="UniProtKB-EC"/>
</dbReference>
<feature type="binding site" evidence="10">
    <location>
        <position position="245"/>
    </location>
    <ligand>
        <name>Mg(2+)</name>
        <dbReference type="ChEBI" id="CHEBI:18420"/>
        <label>1</label>
    </ligand>
</feature>
<evidence type="ECO:0000256" key="5">
    <source>
        <dbReference type="ARBA" id="ARBA00022763"/>
    </source>
</evidence>
<feature type="binding site" evidence="10">
    <location>
        <position position="15"/>
    </location>
    <ligand>
        <name>Mg(2+)</name>
        <dbReference type="ChEBI" id="CHEBI:18420"/>
        <label>1</label>
    </ligand>
</feature>
<proteinExistence type="inferred from homology"/>